<evidence type="ECO:0000256" key="4">
    <source>
        <dbReference type="ARBA" id="ARBA00022989"/>
    </source>
</evidence>
<dbReference type="Gene3D" id="1.20.1740.10">
    <property type="entry name" value="Amino acid/polyamine transporter I"/>
    <property type="match status" value="1"/>
</dbReference>
<organism evidence="7 8">
    <name type="scientific">Taibaiella soli</name>
    <dbReference type="NCBI Taxonomy" id="1649169"/>
    <lineage>
        <taxon>Bacteria</taxon>
        <taxon>Pseudomonadati</taxon>
        <taxon>Bacteroidota</taxon>
        <taxon>Chitinophagia</taxon>
        <taxon>Chitinophagales</taxon>
        <taxon>Chitinophagaceae</taxon>
        <taxon>Taibaiella</taxon>
    </lineage>
</organism>
<evidence type="ECO:0000256" key="6">
    <source>
        <dbReference type="SAM" id="Phobius"/>
    </source>
</evidence>
<dbReference type="PIRSF" id="PIRSF006060">
    <property type="entry name" value="AA_transporter"/>
    <property type="match status" value="1"/>
</dbReference>
<comment type="caution">
    <text evidence="7">The sequence shown here is derived from an EMBL/GenBank/DDBJ whole genome shotgun (WGS) entry which is preliminary data.</text>
</comment>
<keyword evidence="3 6" id="KW-0812">Transmembrane</keyword>
<dbReference type="Proteomes" id="UP000248745">
    <property type="component" value="Unassembled WGS sequence"/>
</dbReference>
<dbReference type="GO" id="GO:0005886">
    <property type="term" value="C:plasma membrane"/>
    <property type="evidence" value="ECO:0007669"/>
    <property type="project" value="UniProtKB-SubCell"/>
</dbReference>
<name>A0A2W2BII9_9BACT</name>
<evidence type="ECO:0000256" key="1">
    <source>
        <dbReference type="ARBA" id="ARBA00004651"/>
    </source>
</evidence>
<sequence>MQNEHQLQRGLSLPQATAINMIDMVGIGPFIIISGMVSLMAGPASLIAWVIGAFLAYMDGMVWAEMGAKWPEAGGSYVFLQKLFGGNAGRLMAFLFVWQTSIQAPLVVASGAIGFSQYFSYLIPLDPIQKKMVSGALVIVLVALLYRDIKSIGKISIVLSAITIGTMLWIIFSGAPKFNTSQVFDRSYWSFDCSKLFFAALGQASLKAVYSYLGYYNVCHLGGEIKNPSKNIPRAIFLSITGIAILYLGMQTVILGVVPWQQLAHSDFVISLFFETVYNHTVAQVATFLILCIALASLFAVILGYSRVPYAAALKGDFFPVFGKVHPRLKFPHVSLLALGGLAFIFSLLFRLGEVISAIVTMRILIQFVSQAVGVIRWHYTKPGDERPFKMPLFPIPAIISIIIWLYILTMSETIFIALALGIIVLGIIMFYVKESLVTSKSIQR</sequence>
<protein>
    <submittedName>
        <fullName evidence="7">Amino acid permease</fullName>
    </submittedName>
</protein>
<reference evidence="7 8" key="1">
    <citation type="submission" date="2018-06" db="EMBL/GenBank/DDBJ databases">
        <title>Mucibacter soli gen. nov., sp. nov., a new member of the family Chitinophagaceae producing mucin.</title>
        <authorList>
            <person name="Kim M.-K."/>
            <person name="Park S."/>
            <person name="Kim T.-S."/>
            <person name="Joung Y."/>
            <person name="Han J.-H."/>
            <person name="Kim S.B."/>
        </authorList>
    </citation>
    <scope>NUCLEOTIDE SEQUENCE [LARGE SCALE GENOMIC DNA]</scope>
    <source>
        <strain evidence="7 8">R1-15</strain>
    </source>
</reference>
<evidence type="ECO:0000313" key="8">
    <source>
        <dbReference type="Proteomes" id="UP000248745"/>
    </source>
</evidence>
<keyword evidence="2" id="KW-1003">Cell membrane</keyword>
<dbReference type="PANTHER" id="PTHR42770:SF7">
    <property type="entry name" value="MEMBRANE PROTEIN"/>
    <property type="match status" value="1"/>
</dbReference>
<feature type="transmembrane region" description="Helical" evidence="6">
    <location>
        <begin position="356"/>
        <end position="380"/>
    </location>
</feature>
<keyword evidence="5 6" id="KW-0472">Membrane</keyword>
<evidence type="ECO:0000256" key="5">
    <source>
        <dbReference type="ARBA" id="ARBA00023136"/>
    </source>
</evidence>
<feature type="transmembrane region" description="Helical" evidence="6">
    <location>
        <begin position="158"/>
        <end position="176"/>
    </location>
</feature>
<evidence type="ECO:0000256" key="2">
    <source>
        <dbReference type="ARBA" id="ARBA00022475"/>
    </source>
</evidence>
<feature type="transmembrane region" description="Helical" evidence="6">
    <location>
        <begin position="331"/>
        <end position="350"/>
    </location>
</feature>
<dbReference type="InterPro" id="IPR002293">
    <property type="entry name" value="AA/rel_permease1"/>
</dbReference>
<keyword evidence="4 6" id="KW-1133">Transmembrane helix</keyword>
<dbReference type="AlphaFoldDB" id="A0A2W2BII9"/>
<evidence type="ECO:0000256" key="3">
    <source>
        <dbReference type="ARBA" id="ARBA00022692"/>
    </source>
</evidence>
<feature type="transmembrane region" description="Helical" evidence="6">
    <location>
        <begin position="392"/>
        <end position="409"/>
    </location>
</feature>
<dbReference type="InterPro" id="IPR050367">
    <property type="entry name" value="APC_superfamily"/>
</dbReference>
<feature type="transmembrane region" description="Helical" evidence="6">
    <location>
        <begin position="91"/>
        <end position="116"/>
    </location>
</feature>
<dbReference type="PANTHER" id="PTHR42770">
    <property type="entry name" value="AMINO ACID TRANSPORTER-RELATED"/>
    <property type="match status" value="1"/>
</dbReference>
<dbReference type="OrthoDB" id="9810109at2"/>
<accession>A0A2W2BII9</accession>
<dbReference type="RefSeq" id="WP_110998595.1">
    <property type="nucleotide sequence ID" value="NZ_QKTW01000014.1"/>
</dbReference>
<dbReference type="GO" id="GO:0022857">
    <property type="term" value="F:transmembrane transporter activity"/>
    <property type="evidence" value="ECO:0007669"/>
    <property type="project" value="InterPro"/>
</dbReference>
<dbReference type="EMBL" id="QKTW01000014">
    <property type="protein sequence ID" value="PZF73316.1"/>
    <property type="molecule type" value="Genomic_DNA"/>
</dbReference>
<feature type="transmembrane region" description="Helical" evidence="6">
    <location>
        <begin position="415"/>
        <end position="433"/>
    </location>
</feature>
<feature type="transmembrane region" description="Helical" evidence="6">
    <location>
        <begin position="281"/>
        <end position="305"/>
    </location>
</feature>
<evidence type="ECO:0000313" key="7">
    <source>
        <dbReference type="EMBL" id="PZF73316.1"/>
    </source>
</evidence>
<keyword evidence="8" id="KW-1185">Reference proteome</keyword>
<dbReference type="Pfam" id="PF13520">
    <property type="entry name" value="AA_permease_2"/>
    <property type="match status" value="1"/>
</dbReference>
<comment type="subcellular location">
    <subcellularLocation>
        <location evidence="1">Cell membrane</location>
        <topology evidence="1">Multi-pass membrane protein</topology>
    </subcellularLocation>
</comment>
<gene>
    <name evidence="7" type="ORF">DN068_09105</name>
</gene>
<feature type="transmembrane region" description="Helical" evidence="6">
    <location>
        <begin position="196"/>
        <end position="215"/>
    </location>
</feature>
<feature type="transmembrane region" description="Helical" evidence="6">
    <location>
        <begin position="236"/>
        <end position="261"/>
    </location>
</feature>
<proteinExistence type="predicted"/>